<reference evidence="2 3" key="1">
    <citation type="journal article" date="2023" name="Int. J. Syst. Evol. Microbiol.">
        <title>Methylocystis iwaonis sp. nov., a type II methane-oxidizing bacterium from surface soil of a rice paddy field in Japan, and emended description of the genus Methylocystis (ex Whittenbury et al. 1970) Bowman et al. 1993.</title>
        <authorList>
            <person name="Kaise H."/>
            <person name="Sawadogo J.B."/>
            <person name="Alam M.S."/>
            <person name="Ueno C."/>
            <person name="Dianou D."/>
            <person name="Shinjo R."/>
            <person name="Asakawa S."/>
        </authorList>
    </citation>
    <scope>NUCLEOTIDE SEQUENCE [LARGE SCALE GENOMIC DNA]</scope>
    <source>
        <strain evidence="2 3">SS37A-Re</strain>
    </source>
</reference>
<name>A0ABN6VIJ5_9HYPH</name>
<feature type="transmembrane region" description="Helical" evidence="1">
    <location>
        <begin position="14"/>
        <end position="35"/>
    </location>
</feature>
<evidence type="ECO:0000256" key="1">
    <source>
        <dbReference type="SAM" id="Phobius"/>
    </source>
</evidence>
<feature type="transmembrane region" description="Helical" evidence="1">
    <location>
        <begin position="47"/>
        <end position="68"/>
    </location>
</feature>
<dbReference type="EMBL" id="AP027142">
    <property type="protein sequence ID" value="BDV35224.1"/>
    <property type="molecule type" value="Genomic_DNA"/>
</dbReference>
<organism evidence="2 3">
    <name type="scientific">Methylocystis iwaonis</name>
    <dbReference type="NCBI Taxonomy" id="2885079"/>
    <lineage>
        <taxon>Bacteria</taxon>
        <taxon>Pseudomonadati</taxon>
        <taxon>Pseudomonadota</taxon>
        <taxon>Alphaproteobacteria</taxon>
        <taxon>Hyphomicrobiales</taxon>
        <taxon>Methylocystaceae</taxon>
        <taxon>Methylocystis</taxon>
    </lineage>
</organism>
<keyword evidence="1" id="KW-0472">Membrane</keyword>
<keyword evidence="1" id="KW-0812">Transmembrane</keyword>
<keyword evidence="3" id="KW-1185">Reference proteome</keyword>
<evidence type="ECO:0000313" key="3">
    <source>
        <dbReference type="Proteomes" id="UP001317629"/>
    </source>
</evidence>
<accession>A0ABN6VIJ5</accession>
<protein>
    <submittedName>
        <fullName evidence="2">Uncharacterized protein</fullName>
    </submittedName>
</protein>
<sequence>MLSIARISEQAMDWYWYAIIAGVAAPWLILGAGLRNAFKEGGVVTGVSVWSGMAVFTTLLALLIGWIAHRLIG</sequence>
<evidence type="ECO:0000313" key="2">
    <source>
        <dbReference type="EMBL" id="BDV35224.1"/>
    </source>
</evidence>
<proteinExistence type="predicted"/>
<keyword evidence="1" id="KW-1133">Transmembrane helix</keyword>
<gene>
    <name evidence="2" type="ORF">SS37A_27530</name>
</gene>
<dbReference type="Proteomes" id="UP001317629">
    <property type="component" value="Chromosome"/>
</dbReference>